<evidence type="ECO:0000313" key="4">
    <source>
        <dbReference type="EMBL" id="VDK72531.1"/>
    </source>
</evidence>
<organism evidence="4 5">
    <name type="scientific">Dibothriocephalus latus</name>
    <name type="common">Fish tapeworm</name>
    <name type="synonym">Diphyllobothrium latum</name>
    <dbReference type="NCBI Taxonomy" id="60516"/>
    <lineage>
        <taxon>Eukaryota</taxon>
        <taxon>Metazoa</taxon>
        <taxon>Spiralia</taxon>
        <taxon>Lophotrochozoa</taxon>
        <taxon>Platyhelminthes</taxon>
        <taxon>Cestoda</taxon>
        <taxon>Eucestoda</taxon>
        <taxon>Diphyllobothriidea</taxon>
        <taxon>Diphyllobothriidae</taxon>
        <taxon>Dibothriocephalus</taxon>
    </lineage>
</organism>
<keyword evidence="2" id="KW-0677">Repeat</keyword>
<dbReference type="OrthoDB" id="37886at2759"/>
<dbReference type="GO" id="GO:0005634">
    <property type="term" value="C:nucleus"/>
    <property type="evidence" value="ECO:0007669"/>
    <property type="project" value="TreeGrafter"/>
</dbReference>
<dbReference type="EMBL" id="UYRU01042068">
    <property type="protein sequence ID" value="VDK72531.1"/>
    <property type="molecule type" value="Genomic_DNA"/>
</dbReference>
<evidence type="ECO:0000256" key="1">
    <source>
        <dbReference type="ARBA" id="ARBA00007831"/>
    </source>
</evidence>
<dbReference type="GO" id="GO:0005737">
    <property type="term" value="C:cytoplasm"/>
    <property type="evidence" value="ECO:0007669"/>
    <property type="project" value="TreeGrafter"/>
</dbReference>
<dbReference type="SMART" id="SM00335">
    <property type="entry name" value="ANX"/>
    <property type="match status" value="3"/>
</dbReference>
<dbReference type="Gene3D" id="1.10.220.10">
    <property type="entry name" value="Annexin"/>
    <property type="match status" value="3"/>
</dbReference>
<dbReference type="Pfam" id="PF00191">
    <property type="entry name" value="Annexin"/>
    <property type="match status" value="3"/>
</dbReference>
<dbReference type="InterPro" id="IPR037104">
    <property type="entry name" value="Annexin_sf"/>
</dbReference>
<proteinExistence type="inferred from homology"/>
<dbReference type="GO" id="GO:0001786">
    <property type="term" value="F:phosphatidylserine binding"/>
    <property type="evidence" value="ECO:0007669"/>
    <property type="project" value="TreeGrafter"/>
</dbReference>
<dbReference type="PRINTS" id="PR00196">
    <property type="entry name" value="ANNEXIN"/>
</dbReference>
<keyword evidence="5" id="KW-1185">Reference proteome</keyword>
<dbReference type="AlphaFoldDB" id="A0A3P6U6Y6"/>
<dbReference type="PANTHER" id="PTHR10502:SF102">
    <property type="entry name" value="ANNEXIN B11"/>
    <property type="match status" value="1"/>
</dbReference>
<dbReference type="PANTHER" id="PTHR10502">
    <property type="entry name" value="ANNEXIN"/>
    <property type="match status" value="1"/>
</dbReference>
<dbReference type="GO" id="GO:0005886">
    <property type="term" value="C:plasma membrane"/>
    <property type="evidence" value="ECO:0007669"/>
    <property type="project" value="TreeGrafter"/>
</dbReference>
<dbReference type="SUPFAM" id="SSF47874">
    <property type="entry name" value="Annexin"/>
    <property type="match status" value="1"/>
</dbReference>
<evidence type="ECO:0008006" key="6">
    <source>
        <dbReference type="Google" id="ProtNLM"/>
    </source>
</evidence>
<evidence type="ECO:0000313" key="5">
    <source>
        <dbReference type="Proteomes" id="UP000281553"/>
    </source>
</evidence>
<dbReference type="PROSITE" id="PS51897">
    <property type="entry name" value="ANNEXIN_2"/>
    <property type="match status" value="2"/>
</dbReference>
<keyword evidence="3" id="KW-0041">Annexin</keyword>
<dbReference type="GO" id="GO:0005509">
    <property type="term" value="F:calcium ion binding"/>
    <property type="evidence" value="ECO:0007669"/>
    <property type="project" value="InterPro"/>
</dbReference>
<accession>A0A3P6U6Y6</accession>
<name>A0A3P6U6Y6_DIBLA</name>
<sequence length="274" mass="30832">MNGDLSGHFRDLCVLLTEAPMYLMAKSLYYAMKGCGTNENTIIEIIVGCTSDELKKVKEAYNFVLRDKGIKDPSRSLESDIRAETKGYFGKALLKILQADTKEPSAQQLENLKRQGPDAIVNKIEVQDVVSKLTKLEAKKAGANDKILMDLLTNKNIWDLAAIAKGYEKAAGKTLSKFIEEQADGDFEALLQAMIQHAINRPKFYSELLFKSMDGSGTRDFLLMRIMILRSEIDLGNIKEQFDYDHKSLEEWIKGDTSGYYERLLLTILGVAKN</sequence>
<reference evidence="4 5" key="1">
    <citation type="submission" date="2018-11" db="EMBL/GenBank/DDBJ databases">
        <authorList>
            <consortium name="Pathogen Informatics"/>
        </authorList>
    </citation>
    <scope>NUCLEOTIDE SEQUENCE [LARGE SCALE GENOMIC DNA]</scope>
</reference>
<evidence type="ECO:0000256" key="3">
    <source>
        <dbReference type="ARBA" id="ARBA00023216"/>
    </source>
</evidence>
<comment type="similarity">
    <text evidence="1">Belongs to the annexin family.</text>
</comment>
<dbReference type="FunFam" id="1.10.220.10:FF:000001">
    <property type="entry name" value="Annexin"/>
    <property type="match status" value="1"/>
</dbReference>
<dbReference type="InterPro" id="IPR001464">
    <property type="entry name" value="Annexin"/>
</dbReference>
<protein>
    <recommendedName>
        <fullName evidence="6">Annexin</fullName>
    </recommendedName>
</protein>
<gene>
    <name evidence="4" type="ORF">DILT_LOCUS2417</name>
</gene>
<dbReference type="GO" id="GO:0012506">
    <property type="term" value="C:vesicle membrane"/>
    <property type="evidence" value="ECO:0007669"/>
    <property type="project" value="TreeGrafter"/>
</dbReference>
<dbReference type="InterPro" id="IPR018502">
    <property type="entry name" value="Annexin_repeat"/>
</dbReference>
<evidence type="ECO:0000256" key="2">
    <source>
        <dbReference type="ARBA" id="ARBA00022737"/>
    </source>
</evidence>
<dbReference type="Proteomes" id="UP000281553">
    <property type="component" value="Unassembled WGS sequence"/>
</dbReference>
<dbReference type="GO" id="GO:0005544">
    <property type="term" value="F:calcium-dependent phospholipid binding"/>
    <property type="evidence" value="ECO:0007669"/>
    <property type="project" value="InterPro"/>
</dbReference>